<keyword evidence="7" id="KW-0464">Manganese</keyword>
<keyword evidence="3" id="KW-0547">Nucleotide-binding</keyword>
<dbReference type="InterPro" id="IPR008225">
    <property type="entry name" value="F420-0_g-glutamyl_ligase"/>
</dbReference>
<dbReference type="EC" id="6.3.2.34" evidence="10"/>
<dbReference type="RefSeq" id="WP_274994008.1">
    <property type="nucleotide sequence ID" value="NZ_JAJQQP010000006.1"/>
</dbReference>
<evidence type="ECO:0000313" key="10">
    <source>
        <dbReference type="EMBL" id="MDR7381610.1"/>
    </source>
</evidence>
<evidence type="ECO:0000256" key="8">
    <source>
        <dbReference type="SAM" id="MobiDB-lite"/>
    </source>
</evidence>
<keyword evidence="2" id="KW-0479">Metal-binding</keyword>
<dbReference type="Pfam" id="PF01996">
    <property type="entry name" value="F420_ligase"/>
    <property type="match status" value="1"/>
</dbReference>
<dbReference type="PANTHER" id="PTHR47917">
    <property type="match status" value="1"/>
</dbReference>
<evidence type="ECO:0000256" key="1">
    <source>
        <dbReference type="ARBA" id="ARBA00022598"/>
    </source>
</evidence>
<feature type="region of interest" description="Disordered" evidence="8">
    <location>
        <begin position="252"/>
        <end position="282"/>
    </location>
</feature>
<dbReference type="EMBL" id="JAVDYE010000001">
    <property type="protein sequence ID" value="MDR7381610.1"/>
    <property type="molecule type" value="Genomic_DNA"/>
</dbReference>
<keyword evidence="5" id="KW-0630">Potassium</keyword>
<accession>A0ABU2CJW3</accession>
<feature type="domain" description="Coenzyme F420:L-glutamate ligase-like" evidence="9">
    <location>
        <begin position="12"/>
        <end position="215"/>
    </location>
</feature>
<evidence type="ECO:0000313" key="11">
    <source>
        <dbReference type="Proteomes" id="UP001183585"/>
    </source>
</evidence>
<name>A0ABU2CJW3_9MICO</name>
<keyword evidence="11" id="KW-1185">Reference proteome</keyword>
<evidence type="ECO:0000256" key="3">
    <source>
        <dbReference type="ARBA" id="ARBA00022741"/>
    </source>
</evidence>
<feature type="compositionally biased region" description="Basic and acidic residues" evidence="8">
    <location>
        <begin position="268"/>
        <end position="282"/>
    </location>
</feature>
<sequence>MERLSIWAPDGLPEITPGDDLGELVADLLAGLDEPDRPRDGDVVVVTSKIVSKAEGRVVAADDREQAITDETVRVVARRERPGLPPLRIVENKLGLVMAAAGVDASNTPAGTVLLLPVDPDASARTIRAALTQRLGLGRIGVVVTDTAGRPWRDALVDIAIGCAGIAPTDDLRGSTDAHGRPLDVTVTAVVDEIAAASELVRGKSSGRAVAVVRGMGHHVSADDGPGARVLVRSSADDLFREGSAEAYARGVADGRRGSTDLPGQAREVLERRAAGGHPGDR</sequence>
<proteinExistence type="predicted"/>
<dbReference type="Gene3D" id="3.30.1330.100">
    <property type="entry name" value="CofE-like"/>
    <property type="match status" value="2"/>
</dbReference>
<dbReference type="InterPro" id="IPR002847">
    <property type="entry name" value="F420-0_gamma-glut_ligase-dom"/>
</dbReference>
<evidence type="ECO:0000256" key="7">
    <source>
        <dbReference type="ARBA" id="ARBA00023211"/>
    </source>
</evidence>
<evidence type="ECO:0000256" key="4">
    <source>
        <dbReference type="ARBA" id="ARBA00022842"/>
    </source>
</evidence>
<dbReference type="EC" id="6.3.2.31" evidence="10"/>
<keyword evidence="6" id="KW-0342">GTP-binding</keyword>
<keyword evidence="1 10" id="KW-0436">Ligase</keyword>
<evidence type="ECO:0000256" key="2">
    <source>
        <dbReference type="ARBA" id="ARBA00022723"/>
    </source>
</evidence>
<dbReference type="PANTHER" id="PTHR47917:SF1">
    <property type="entry name" value="COENZYME F420:L-GLUTAMATE LIGASE"/>
    <property type="match status" value="1"/>
</dbReference>
<evidence type="ECO:0000256" key="6">
    <source>
        <dbReference type="ARBA" id="ARBA00023134"/>
    </source>
</evidence>
<gene>
    <name evidence="10" type="ORF">J2S48_001125</name>
</gene>
<organism evidence="10 11">
    <name type="scientific">Promicromonospora iranensis</name>
    <dbReference type="NCBI Taxonomy" id="1105144"/>
    <lineage>
        <taxon>Bacteria</taxon>
        <taxon>Bacillati</taxon>
        <taxon>Actinomycetota</taxon>
        <taxon>Actinomycetes</taxon>
        <taxon>Micrococcales</taxon>
        <taxon>Promicromonosporaceae</taxon>
        <taxon>Promicromonospora</taxon>
    </lineage>
</organism>
<dbReference type="SUPFAM" id="SSF144010">
    <property type="entry name" value="CofE-like"/>
    <property type="match status" value="1"/>
</dbReference>
<evidence type="ECO:0000256" key="5">
    <source>
        <dbReference type="ARBA" id="ARBA00022958"/>
    </source>
</evidence>
<dbReference type="Proteomes" id="UP001183585">
    <property type="component" value="Unassembled WGS sequence"/>
</dbReference>
<protein>
    <submittedName>
        <fullName evidence="10">Coenzyme F420-0:L-glutamate ligase/coenzyme F420-1:gamma-L-glutamate ligase</fullName>
        <ecNumber evidence="10">6.3.2.31</ecNumber>
        <ecNumber evidence="10">6.3.2.34</ecNumber>
    </submittedName>
</protein>
<reference evidence="10 11" key="1">
    <citation type="submission" date="2023-07" db="EMBL/GenBank/DDBJ databases">
        <title>Sequencing the genomes of 1000 actinobacteria strains.</title>
        <authorList>
            <person name="Klenk H.-P."/>
        </authorList>
    </citation>
    <scope>NUCLEOTIDE SEQUENCE [LARGE SCALE GENOMIC DNA]</scope>
    <source>
        <strain evidence="10 11">DSM 45554</strain>
    </source>
</reference>
<dbReference type="GO" id="GO:0052618">
    <property type="term" value="F:coenzyme F420-0:L-glutamate ligase activity"/>
    <property type="evidence" value="ECO:0007669"/>
    <property type="project" value="UniProtKB-EC"/>
</dbReference>
<dbReference type="GO" id="GO:0052619">
    <property type="term" value="F:coenzyme F420-1:gamma-L-glutamate ligase activity"/>
    <property type="evidence" value="ECO:0007669"/>
    <property type="project" value="UniProtKB-EC"/>
</dbReference>
<keyword evidence="4" id="KW-0460">Magnesium</keyword>
<evidence type="ECO:0000259" key="9">
    <source>
        <dbReference type="Pfam" id="PF01996"/>
    </source>
</evidence>
<dbReference type="NCBIfam" id="TIGR01916">
    <property type="entry name" value="F420_cofE"/>
    <property type="match status" value="1"/>
</dbReference>
<comment type="caution">
    <text evidence="10">The sequence shown here is derived from an EMBL/GenBank/DDBJ whole genome shotgun (WGS) entry which is preliminary data.</text>
</comment>